<evidence type="ECO:0000256" key="7">
    <source>
        <dbReference type="PROSITE-ProRule" id="PRU00024"/>
    </source>
</evidence>
<dbReference type="PANTHER" id="PTHR31319">
    <property type="entry name" value="ZINC FINGER PROTEIN CONSTANS-LIKE 4"/>
    <property type="match status" value="1"/>
</dbReference>
<dbReference type="InterPro" id="IPR049808">
    <property type="entry name" value="CONSTANS-like_Bbox1"/>
</dbReference>
<evidence type="ECO:0000256" key="6">
    <source>
        <dbReference type="ARBA" id="ARBA00023242"/>
    </source>
</evidence>
<evidence type="ECO:0000256" key="1">
    <source>
        <dbReference type="ARBA" id="ARBA00004123"/>
    </source>
</evidence>
<evidence type="ECO:0000313" key="11">
    <source>
        <dbReference type="EMBL" id="EPS70194.1"/>
    </source>
</evidence>
<keyword evidence="6 8" id="KW-0539">Nucleus</keyword>
<protein>
    <submittedName>
        <fullName evidence="11">Uncharacterized protein</fullName>
    </submittedName>
</protein>
<accession>S8CSF0</accession>
<dbReference type="GO" id="GO:0008270">
    <property type="term" value="F:zinc ion binding"/>
    <property type="evidence" value="ECO:0007669"/>
    <property type="project" value="UniProtKB-KW"/>
</dbReference>
<dbReference type="PROSITE" id="PS51017">
    <property type="entry name" value="CCT"/>
    <property type="match status" value="1"/>
</dbReference>
<comment type="subcellular location">
    <subcellularLocation>
        <location evidence="1 8">Nucleus</location>
    </subcellularLocation>
</comment>
<gene>
    <name evidence="11" type="ORF">M569_04571</name>
</gene>
<proteinExistence type="inferred from homology"/>
<dbReference type="Pfam" id="PF06203">
    <property type="entry name" value="CCT"/>
    <property type="match status" value="1"/>
</dbReference>
<feature type="domain" description="B box-type" evidence="9">
    <location>
        <begin position="7"/>
        <end position="51"/>
    </location>
</feature>
<reference evidence="11 12" key="1">
    <citation type="journal article" date="2013" name="BMC Genomics">
        <title>The miniature genome of a carnivorous plant Genlisea aurea contains a low number of genes and short non-coding sequences.</title>
        <authorList>
            <person name="Leushkin E.V."/>
            <person name="Sutormin R.A."/>
            <person name="Nabieva E.R."/>
            <person name="Penin A.A."/>
            <person name="Kondrashov A.S."/>
            <person name="Logacheva M.D."/>
        </authorList>
    </citation>
    <scope>NUCLEOTIDE SEQUENCE [LARGE SCALE GENOMIC DNA]</scope>
</reference>
<evidence type="ECO:0000313" key="12">
    <source>
        <dbReference type="Proteomes" id="UP000015453"/>
    </source>
</evidence>
<evidence type="ECO:0000259" key="10">
    <source>
        <dbReference type="PROSITE" id="PS51017"/>
    </source>
</evidence>
<keyword evidence="4 7" id="KW-0863">Zinc-finger</keyword>
<dbReference type="EMBL" id="AUSU01001784">
    <property type="protein sequence ID" value="EPS70194.1"/>
    <property type="molecule type" value="Genomic_DNA"/>
</dbReference>
<dbReference type="CDD" id="cd19821">
    <property type="entry name" value="Bbox1_BBX-like"/>
    <property type="match status" value="1"/>
</dbReference>
<organism evidence="11 12">
    <name type="scientific">Genlisea aurea</name>
    <dbReference type="NCBI Taxonomy" id="192259"/>
    <lineage>
        <taxon>Eukaryota</taxon>
        <taxon>Viridiplantae</taxon>
        <taxon>Streptophyta</taxon>
        <taxon>Embryophyta</taxon>
        <taxon>Tracheophyta</taxon>
        <taxon>Spermatophyta</taxon>
        <taxon>Magnoliopsida</taxon>
        <taxon>eudicotyledons</taxon>
        <taxon>Gunneridae</taxon>
        <taxon>Pentapetalae</taxon>
        <taxon>asterids</taxon>
        <taxon>lamiids</taxon>
        <taxon>Lamiales</taxon>
        <taxon>Lentibulariaceae</taxon>
        <taxon>Genlisea</taxon>
    </lineage>
</organism>
<feature type="domain" description="CCT" evidence="10">
    <location>
        <begin position="212"/>
        <end position="254"/>
    </location>
</feature>
<evidence type="ECO:0000256" key="3">
    <source>
        <dbReference type="ARBA" id="ARBA00022723"/>
    </source>
</evidence>
<evidence type="ECO:0000256" key="2">
    <source>
        <dbReference type="ARBA" id="ARBA00010024"/>
    </source>
</evidence>
<keyword evidence="5" id="KW-0862">Zinc</keyword>
<dbReference type="InterPro" id="IPR010402">
    <property type="entry name" value="CCT_domain"/>
</dbReference>
<evidence type="ECO:0000256" key="4">
    <source>
        <dbReference type="ARBA" id="ARBA00022771"/>
    </source>
</evidence>
<comment type="caution">
    <text evidence="11">The sequence shown here is derived from an EMBL/GenBank/DDBJ whole genome shotgun (WGS) entry which is preliminary data.</text>
</comment>
<sequence length="262" mass="29428">MLKLKNGSGVSCDACNAAASSVYCRADLAYLCNSCDSRIHAAAHRHERVMICASCARAPAVFRSMDDPSSSLCSSCYFEDSSDRRHYRPPFLTLPDNTDGEIDIKDEDDEQEAASWLLLNDGNLNLDDYDSCSNFDESNNSQSNHHQDYSVPQKHCFISLGLDYEGSKTGNAYSPAALYQSSFFTSDVAKVPETSAENSGDPFSRPACVMDREARVLRYREKKKNRKFEKMIRYASRKAYAETRPRIKGRFVKRTDVHIACS</sequence>
<evidence type="ECO:0000256" key="8">
    <source>
        <dbReference type="PROSITE-ProRule" id="PRU00357"/>
    </source>
</evidence>
<dbReference type="PANTHER" id="PTHR31319:SF77">
    <property type="entry name" value="ZINC FINGER PROTEIN CONSTANS-LIKE 4"/>
    <property type="match status" value="1"/>
</dbReference>
<dbReference type="Proteomes" id="UP000015453">
    <property type="component" value="Unassembled WGS sequence"/>
</dbReference>
<keyword evidence="12" id="KW-1185">Reference proteome</keyword>
<dbReference type="OrthoDB" id="153872at2759"/>
<dbReference type="GO" id="GO:0009909">
    <property type="term" value="P:regulation of flower development"/>
    <property type="evidence" value="ECO:0007669"/>
    <property type="project" value="InterPro"/>
</dbReference>
<evidence type="ECO:0000259" key="9">
    <source>
        <dbReference type="PROSITE" id="PS50119"/>
    </source>
</evidence>
<dbReference type="PROSITE" id="PS50119">
    <property type="entry name" value="ZF_BBOX"/>
    <property type="match status" value="1"/>
</dbReference>
<dbReference type="AlphaFoldDB" id="S8CSF0"/>
<dbReference type="InterPro" id="IPR045281">
    <property type="entry name" value="CONSTANS-like"/>
</dbReference>
<comment type="similarity">
    <text evidence="2">Belongs to the CONSTANS family.</text>
</comment>
<name>S8CSF0_9LAMI</name>
<keyword evidence="3" id="KW-0479">Metal-binding</keyword>
<dbReference type="InterPro" id="IPR000315">
    <property type="entry name" value="Znf_B-box"/>
</dbReference>
<evidence type="ECO:0000256" key="5">
    <source>
        <dbReference type="ARBA" id="ARBA00022833"/>
    </source>
</evidence>
<dbReference type="GO" id="GO:0003700">
    <property type="term" value="F:DNA-binding transcription factor activity"/>
    <property type="evidence" value="ECO:0007669"/>
    <property type="project" value="TreeGrafter"/>
</dbReference>
<dbReference type="GO" id="GO:0005634">
    <property type="term" value="C:nucleus"/>
    <property type="evidence" value="ECO:0007669"/>
    <property type="project" value="UniProtKB-SubCell"/>
</dbReference>